<dbReference type="GO" id="GO:0004065">
    <property type="term" value="F:arylsulfatase activity"/>
    <property type="evidence" value="ECO:0007669"/>
    <property type="project" value="TreeGrafter"/>
</dbReference>
<dbReference type="PANTHER" id="PTHR42693">
    <property type="entry name" value="ARYLSULFATASE FAMILY MEMBER"/>
    <property type="match status" value="1"/>
</dbReference>
<dbReference type="InterPro" id="IPR050738">
    <property type="entry name" value="Sulfatase"/>
</dbReference>
<evidence type="ECO:0000313" key="4">
    <source>
        <dbReference type="EMBL" id="QDV09696.1"/>
    </source>
</evidence>
<dbReference type="EMBL" id="CP036434">
    <property type="protein sequence ID" value="QDV09696.1"/>
    <property type="molecule type" value="Genomic_DNA"/>
</dbReference>
<evidence type="ECO:0000313" key="5">
    <source>
        <dbReference type="Proteomes" id="UP000320390"/>
    </source>
</evidence>
<evidence type="ECO:0000259" key="3">
    <source>
        <dbReference type="Pfam" id="PF00884"/>
    </source>
</evidence>
<feature type="domain" description="Sulfatase N-terminal" evidence="3">
    <location>
        <begin position="1"/>
        <end position="308"/>
    </location>
</feature>
<dbReference type="PANTHER" id="PTHR42693:SF33">
    <property type="entry name" value="ARYLSULFATASE"/>
    <property type="match status" value="1"/>
</dbReference>
<gene>
    <name evidence="4" type="primary">betC_12</name>
    <name evidence="4" type="ORF">Poly30_52550</name>
</gene>
<dbReference type="CDD" id="cd16148">
    <property type="entry name" value="sulfatase_like"/>
    <property type="match status" value="1"/>
</dbReference>
<reference evidence="4 5" key="1">
    <citation type="submission" date="2019-02" db="EMBL/GenBank/DDBJ databases">
        <title>Deep-cultivation of Planctomycetes and their phenomic and genomic characterization uncovers novel biology.</title>
        <authorList>
            <person name="Wiegand S."/>
            <person name="Jogler M."/>
            <person name="Boedeker C."/>
            <person name="Pinto D."/>
            <person name="Vollmers J."/>
            <person name="Rivas-Marin E."/>
            <person name="Kohn T."/>
            <person name="Peeters S.H."/>
            <person name="Heuer A."/>
            <person name="Rast P."/>
            <person name="Oberbeckmann S."/>
            <person name="Bunk B."/>
            <person name="Jeske O."/>
            <person name="Meyerdierks A."/>
            <person name="Storesund J.E."/>
            <person name="Kallscheuer N."/>
            <person name="Luecker S."/>
            <person name="Lage O.M."/>
            <person name="Pohl T."/>
            <person name="Merkel B.J."/>
            <person name="Hornburger P."/>
            <person name="Mueller R.-W."/>
            <person name="Bruemmer F."/>
            <person name="Labrenz M."/>
            <person name="Spormann A.M."/>
            <person name="Op den Camp H."/>
            <person name="Overmann J."/>
            <person name="Amann R."/>
            <person name="Jetten M.S.M."/>
            <person name="Mascher T."/>
            <person name="Medema M.H."/>
            <person name="Devos D.P."/>
            <person name="Kaster A.-K."/>
            <person name="Ovreas L."/>
            <person name="Rohde M."/>
            <person name="Galperin M.Y."/>
            <person name="Jogler C."/>
        </authorList>
    </citation>
    <scope>NUCLEOTIDE SEQUENCE [LARGE SCALE GENOMIC DNA]</scope>
    <source>
        <strain evidence="4 5">Poly30</strain>
    </source>
</reference>
<dbReference type="Pfam" id="PF00884">
    <property type="entry name" value="Sulfatase"/>
    <property type="match status" value="1"/>
</dbReference>
<proteinExistence type="inferred from homology"/>
<dbReference type="AlphaFoldDB" id="A0A518F034"/>
<evidence type="ECO:0000256" key="1">
    <source>
        <dbReference type="ARBA" id="ARBA00008779"/>
    </source>
</evidence>
<dbReference type="InterPro" id="IPR017850">
    <property type="entry name" value="Alkaline_phosphatase_core_sf"/>
</dbReference>
<accession>A0A518F034</accession>
<sequence>MSLYGHFRETTPHLDELARTGTVIEHASAMSSWTLASMSMLITGEIKARADVAVLTTHKHVAEGFSEAGFHTGAIVANPVLDKKLHYHRGFDHFDVQLTSYIEEPASPVIGRGIDWIDSVLSDGRPFFLWLHPVDPHYPFDPDGGARFPEAPEEGARLGAASSLRWGRETFPSPMAPIPEPTALDGEAWARISASRNLYDSEILQFDAAMGELIAALKERKLFENTVIAVTSDHGEGLWERLALPDSPDKDPNVFFPSLYRRHGLMLHEEQTRVPLLFHGPGVPAGVRRPQWVQHVDVVPTLYALANVPLPKPLPGKALFEEEGSDPRGPLISVCSRSFSVTVDERWRAHFPRQHRLRKMDIPVELYDLQADPGERVVVDDPERVEAMEEMLEAWRHRYSPNDPDQPLDREIWAKLQALGYGGEIEFDTQLKPKPQPAPKTQTDR</sequence>
<comment type="similarity">
    <text evidence="1">Belongs to the sulfatase family.</text>
</comment>
<evidence type="ECO:0000256" key="2">
    <source>
        <dbReference type="SAM" id="MobiDB-lite"/>
    </source>
</evidence>
<name>A0A518F034_9BACT</name>
<dbReference type="Proteomes" id="UP000320390">
    <property type="component" value="Chromosome"/>
</dbReference>
<dbReference type="SUPFAM" id="SSF53649">
    <property type="entry name" value="Alkaline phosphatase-like"/>
    <property type="match status" value="1"/>
</dbReference>
<keyword evidence="4" id="KW-0378">Hydrolase</keyword>
<dbReference type="InterPro" id="IPR000917">
    <property type="entry name" value="Sulfatase_N"/>
</dbReference>
<keyword evidence="5" id="KW-1185">Reference proteome</keyword>
<dbReference type="EC" id="3.1.6.6" evidence="4"/>
<dbReference type="GO" id="GO:0047753">
    <property type="term" value="F:choline-sulfatase activity"/>
    <property type="evidence" value="ECO:0007669"/>
    <property type="project" value="UniProtKB-EC"/>
</dbReference>
<feature type="region of interest" description="Disordered" evidence="2">
    <location>
        <begin position="425"/>
        <end position="445"/>
    </location>
</feature>
<dbReference type="Gene3D" id="3.40.720.10">
    <property type="entry name" value="Alkaline Phosphatase, subunit A"/>
    <property type="match status" value="1"/>
</dbReference>
<protein>
    <submittedName>
        <fullName evidence="4">Choline-sulfatase</fullName>
        <ecNumber evidence="4">3.1.6.6</ecNumber>
    </submittedName>
</protein>
<organism evidence="4 5">
    <name type="scientific">Saltatorellus ferox</name>
    <dbReference type="NCBI Taxonomy" id="2528018"/>
    <lineage>
        <taxon>Bacteria</taxon>
        <taxon>Pseudomonadati</taxon>
        <taxon>Planctomycetota</taxon>
        <taxon>Planctomycetia</taxon>
        <taxon>Planctomycetia incertae sedis</taxon>
        <taxon>Saltatorellus</taxon>
    </lineage>
</organism>